<organism evidence="1 2">
    <name type="scientific">Obba rivulosa</name>
    <dbReference type="NCBI Taxonomy" id="1052685"/>
    <lineage>
        <taxon>Eukaryota</taxon>
        <taxon>Fungi</taxon>
        <taxon>Dikarya</taxon>
        <taxon>Basidiomycota</taxon>
        <taxon>Agaricomycotina</taxon>
        <taxon>Agaricomycetes</taxon>
        <taxon>Polyporales</taxon>
        <taxon>Gelatoporiaceae</taxon>
        <taxon>Obba</taxon>
    </lineage>
</organism>
<dbReference type="Proteomes" id="UP000250043">
    <property type="component" value="Unassembled WGS sequence"/>
</dbReference>
<accession>A0A8E2AS40</accession>
<dbReference type="EMBL" id="KV722568">
    <property type="protein sequence ID" value="OCH85687.1"/>
    <property type="molecule type" value="Genomic_DNA"/>
</dbReference>
<evidence type="ECO:0000313" key="2">
    <source>
        <dbReference type="Proteomes" id="UP000250043"/>
    </source>
</evidence>
<evidence type="ECO:0000313" key="1">
    <source>
        <dbReference type="EMBL" id="OCH85687.1"/>
    </source>
</evidence>
<gene>
    <name evidence="1" type="ORF">OBBRIDRAFT_288570</name>
</gene>
<sequence length="177" mass="19394">MALALEIIPFAHSIDMYGEPDCSSTYSLSGYIKTRMTQSYMWPVERRRTACLLLQSLLVTFEGQPELATQDTRYSAIRLCSISQELASGGPFELSSESTEDSGGPAWTVVFNLAIPGWIPPTTILGEVDGDAGMRPGLYATAHFKNLAESPVKPWFSFYGPFGHAIGPQRHRGARSS</sequence>
<dbReference type="AlphaFoldDB" id="A0A8E2AS40"/>
<proteinExistence type="predicted"/>
<reference evidence="1 2" key="1">
    <citation type="submission" date="2016-07" db="EMBL/GenBank/DDBJ databases">
        <title>Draft genome of the white-rot fungus Obba rivulosa 3A-2.</title>
        <authorList>
            <consortium name="DOE Joint Genome Institute"/>
            <person name="Miettinen O."/>
            <person name="Riley R."/>
            <person name="Acob R."/>
            <person name="Barry K."/>
            <person name="Cullen D."/>
            <person name="De Vries R."/>
            <person name="Hainaut M."/>
            <person name="Hatakka A."/>
            <person name="Henrissat B."/>
            <person name="Hilden K."/>
            <person name="Kuo R."/>
            <person name="Labutti K."/>
            <person name="Lipzen A."/>
            <person name="Makela M.R."/>
            <person name="Sandor L."/>
            <person name="Spatafora J.W."/>
            <person name="Grigoriev I.V."/>
            <person name="Hibbett D.S."/>
        </authorList>
    </citation>
    <scope>NUCLEOTIDE SEQUENCE [LARGE SCALE GENOMIC DNA]</scope>
    <source>
        <strain evidence="1 2">3A-2</strain>
    </source>
</reference>
<name>A0A8E2AS40_9APHY</name>
<dbReference type="OrthoDB" id="1638493at2759"/>
<keyword evidence="2" id="KW-1185">Reference proteome</keyword>
<protein>
    <submittedName>
        <fullName evidence="1">Uncharacterized protein</fullName>
    </submittedName>
</protein>